<keyword evidence="2" id="KW-1133">Transmembrane helix</keyword>
<sequence length="1038" mass="114504">MTLSTFALRQKTFVIFFTVLCTIAGIYSYFDLGKLEDPAFTVKSAVVMTIYPGATAQEVEKLVTDKIETRLQEMGSLWKLRSLSRPGSSLIFVDLQEKYSSDELPQQWDLLRRKVQDVKLELPPQAQISIVQDEFSEVYGMVFAVYGDDIPMRDLKDYARELQRRIKTVDGVKKIELHGVREQVVNIDISDERLADSHISLAQLIEQLNSQNIPVTAGDFDLGNENLRVEQTGAFRSVDDIKNLVIRTGVPGIGDGVGTIRLGDVAEVYLGYQTPALTESRYNGQQAITLAVSPENGINVVSIGDDLKAVLNQFESELPVGAGVGIVAYQPDEVTKSINNFVANLVESVVIVVAVLLVFMGWKEATIVGVSLLLTILFTLVYMNVANVDLQRVSLGSFILALGMLVDNAIVIVDLFQTKLRNGVARSEAVKESIQEMAIPLLGATVIAALGTAPVLFSQTDSAEFSLSIVHVLCSSLLLSWVVAMIVTPLMCMVFLKAPQGNAQQARENKAYVAYRRAVFWTVDNPKKALLLVAPMLVVSLMAAPLLPVNFMPGSDRAIVFLDYWLPNGGRIDNVSQDMKQVEQWLLKQPEVESISSYVGESAPRFSVTVEPEPLDASYGQILINTRSFDDIESLVARGDQWLAQTFPHAEPRFRDLKLATKDKFSIEVRFEGPDPTVLHQLSDQAQAIMRANPHTKYVRDNWRQESKVLVPLINQEAARRAGVNRADIALALNRATEGLPIGTLRKDDDLIPIKLNSTNTSLEFINNIPVRSVLGAHSVPLGQVVDDVQIKGEESMIWRQNRLPAITTQAGVTGATASDIRKQLAPELEAIALPPGYSMKWGGEYYDEKRSVDDLVTQNPKASILMFVILVALFNAYRQPIIIFVTLPLASIGIIWSLLLLNKPFGFMAIVGMICLSGMIIKNGIVLMDQIELERQRGRKMADAIKAATLNRTMAISMAALTTVLGMVPLLTDQLFDQMAATIIGGLVAASVLSLFVMPAMYRLCFAKEEKQENQPQLTTQQDAASQDYDSEVKGHE</sequence>
<feature type="transmembrane region" description="Helical" evidence="2">
    <location>
        <begin position="908"/>
        <end position="929"/>
    </location>
</feature>
<organism evidence="3 4">
    <name type="scientific">Photobacterium ganghwense</name>
    <dbReference type="NCBI Taxonomy" id="320778"/>
    <lineage>
        <taxon>Bacteria</taxon>
        <taxon>Pseudomonadati</taxon>
        <taxon>Pseudomonadota</taxon>
        <taxon>Gammaproteobacteria</taxon>
        <taxon>Vibrionales</taxon>
        <taxon>Vibrionaceae</taxon>
        <taxon>Photobacterium</taxon>
    </lineage>
</organism>
<dbReference type="Pfam" id="PF00873">
    <property type="entry name" value="ACR_tran"/>
    <property type="match status" value="1"/>
</dbReference>
<reference evidence="3 4" key="1">
    <citation type="submission" date="2015-05" db="EMBL/GenBank/DDBJ databases">
        <title>Photobacterium galathea sp. nov.</title>
        <authorList>
            <person name="Machado H."/>
            <person name="Gram L."/>
        </authorList>
    </citation>
    <scope>NUCLEOTIDE SEQUENCE [LARGE SCALE GENOMIC DNA]</scope>
    <source>
        <strain evidence="3 4">DSM 22954</strain>
    </source>
</reference>
<keyword evidence="2" id="KW-0812">Transmembrane</keyword>
<dbReference type="Gene3D" id="3.30.2090.10">
    <property type="entry name" value="Multidrug efflux transporter AcrB TolC docking domain, DN and DC subdomains"/>
    <property type="match status" value="2"/>
</dbReference>
<feature type="transmembrane region" description="Helical" evidence="2">
    <location>
        <begin position="883"/>
        <end position="902"/>
    </location>
</feature>
<feature type="transmembrane region" description="Helical" evidence="2">
    <location>
        <begin position="12"/>
        <end position="30"/>
    </location>
</feature>
<dbReference type="InterPro" id="IPR001036">
    <property type="entry name" value="Acrflvin-R"/>
</dbReference>
<dbReference type="SUPFAM" id="SSF82693">
    <property type="entry name" value="Multidrug efflux transporter AcrB pore domain, PN1, PN2, PC1 and PC2 subdomains"/>
    <property type="match status" value="2"/>
</dbReference>
<dbReference type="GO" id="GO:0042910">
    <property type="term" value="F:xenobiotic transmembrane transporter activity"/>
    <property type="evidence" value="ECO:0007669"/>
    <property type="project" value="TreeGrafter"/>
</dbReference>
<dbReference type="Gene3D" id="3.30.70.1440">
    <property type="entry name" value="Multidrug efflux transporter AcrB pore domain"/>
    <property type="match status" value="1"/>
</dbReference>
<dbReference type="Proteomes" id="UP000035909">
    <property type="component" value="Unassembled WGS sequence"/>
</dbReference>
<dbReference type="STRING" id="320778.ABT57_09070"/>
<proteinExistence type="predicted"/>
<feature type="compositionally biased region" description="Polar residues" evidence="1">
    <location>
        <begin position="1015"/>
        <end position="1026"/>
    </location>
</feature>
<feature type="transmembrane region" description="Helical" evidence="2">
    <location>
        <begin position="950"/>
        <end position="969"/>
    </location>
</feature>
<accession>A0A0J1K636</accession>
<dbReference type="Gene3D" id="3.30.70.1320">
    <property type="entry name" value="Multidrug efflux transporter AcrB pore domain like"/>
    <property type="match status" value="1"/>
</dbReference>
<comment type="caution">
    <text evidence="3">The sequence shown here is derived from an EMBL/GenBank/DDBJ whole genome shotgun (WGS) entry which is preliminary data.</text>
</comment>
<dbReference type="PRINTS" id="PR00702">
    <property type="entry name" value="ACRIFLAVINRP"/>
</dbReference>
<feature type="transmembrane region" description="Helical" evidence="2">
    <location>
        <begin position="529"/>
        <end position="547"/>
    </location>
</feature>
<gene>
    <name evidence="3" type="ORF">ABT57_09070</name>
</gene>
<protein>
    <submittedName>
        <fullName evidence="3">Transporter</fullName>
    </submittedName>
</protein>
<evidence type="ECO:0000313" key="3">
    <source>
        <dbReference type="EMBL" id="KLV09827.1"/>
    </source>
</evidence>
<dbReference type="RefSeq" id="WP_047884916.1">
    <property type="nucleotide sequence ID" value="NZ_LDOU01000007.1"/>
</dbReference>
<dbReference type="SUPFAM" id="SSF82714">
    <property type="entry name" value="Multidrug efflux transporter AcrB TolC docking domain, DN and DC subdomains"/>
    <property type="match status" value="2"/>
</dbReference>
<dbReference type="InterPro" id="IPR027463">
    <property type="entry name" value="AcrB_DN_DC_subdom"/>
</dbReference>
<feature type="region of interest" description="Disordered" evidence="1">
    <location>
        <begin position="1013"/>
        <end position="1038"/>
    </location>
</feature>
<evidence type="ECO:0000256" key="2">
    <source>
        <dbReference type="SAM" id="Phobius"/>
    </source>
</evidence>
<name>A0A0J1K636_9GAMM</name>
<feature type="transmembrane region" description="Helical" evidence="2">
    <location>
        <begin position="437"/>
        <end position="457"/>
    </location>
</feature>
<dbReference type="Gene3D" id="3.30.70.1430">
    <property type="entry name" value="Multidrug efflux transporter AcrB pore domain"/>
    <property type="match status" value="2"/>
</dbReference>
<dbReference type="SUPFAM" id="SSF82866">
    <property type="entry name" value="Multidrug efflux transporter AcrB transmembrane domain"/>
    <property type="match status" value="2"/>
</dbReference>
<feature type="transmembrane region" description="Helical" evidence="2">
    <location>
        <begin position="981"/>
        <end position="1003"/>
    </location>
</feature>
<evidence type="ECO:0000256" key="1">
    <source>
        <dbReference type="SAM" id="MobiDB-lite"/>
    </source>
</evidence>
<dbReference type="Gene3D" id="1.20.1640.10">
    <property type="entry name" value="Multidrug efflux transporter AcrB transmembrane domain"/>
    <property type="match status" value="2"/>
</dbReference>
<feature type="transmembrane region" description="Helical" evidence="2">
    <location>
        <begin position="469"/>
        <end position="496"/>
    </location>
</feature>
<dbReference type="EMBL" id="LDOU01000007">
    <property type="protein sequence ID" value="KLV09827.1"/>
    <property type="molecule type" value="Genomic_DNA"/>
</dbReference>
<keyword evidence="2" id="KW-0472">Membrane</keyword>
<dbReference type="PANTHER" id="PTHR32063:SF18">
    <property type="entry name" value="CATION EFFLUX SYSTEM PROTEIN"/>
    <property type="match status" value="1"/>
</dbReference>
<feature type="transmembrane region" description="Helical" evidence="2">
    <location>
        <begin position="366"/>
        <end position="383"/>
    </location>
</feature>
<dbReference type="PANTHER" id="PTHR32063">
    <property type="match status" value="1"/>
</dbReference>
<dbReference type="OrthoDB" id="9757940at2"/>
<dbReference type="AlphaFoldDB" id="A0A0J1K636"/>
<keyword evidence="4" id="KW-1185">Reference proteome</keyword>
<feature type="transmembrane region" description="Helical" evidence="2">
    <location>
        <begin position="395"/>
        <end position="416"/>
    </location>
</feature>
<dbReference type="GO" id="GO:0005886">
    <property type="term" value="C:plasma membrane"/>
    <property type="evidence" value="ECO:0007669"/>
    <property type="project" value="TreeGrafter"/>
</dbReference>
<dbReference type="PATRIC" id="fig|320778.3.peg.1973"/>
<evidence type="ECO:0000313" key="4">
    <source>
        <dbReference type="Proteomes" id="UP000035909"/>
    </source>
</evidence>